<evidence type="ECO:0000313" key="1">
    <source>
        <dbReference type="EMBL" id="RDX54959.1"/>
    </source>
</evidence>
<proteinExistence type="predicted"/>
<organism evidence="1 2">
    <name type="scientific">Lentinus brumalis</name>
    <dbReference type="NCBI Taxonomy" id="2498619"/>
    <lineage>
        <taxon>Eukaryota</taxon>
        <taxon>Fungi</taxon>
        <taxon>Dikarya</taxon>
        <taxon>Basidiomycota</taxon>
        <taxon>Agaricomycotina</taxon>
        <taxon>Agaricomycetes</taxon>
        <taxon>Polyporales</taxon>
        <taxon>Polyporaceae</taxon>
        <taxon>Lentinus</taxon>
    </lineage>
</organism>
<reference evidence="1 2" key="1">
    <citation type="journal article" date="2018" name="Biotechnol. Biofuels">
        <title>Integrative visual omics of the white-rot fungus Polyporus brumalis exposes the biotechnological potential of its oxidative enzymes for delignifying raw plant biomass.</title>
        <authorList>
            <person name="Miyauchi S."/>
            <person name="Rancon A."/>
            <person name="Drula E."/>
            <person name="Hage H."/>
            <person name="Chaduli D."/>
            <person name="Favel A."/>
            <person name="Grisel S."/>
            <person name="Henrissat B."/>
            <person name="Herpoel-Gimbert I."/>
            <person name="Ruiz-Duenas F.J."/>
            <person name="Chevret D."/>
            <person name="Hainaut M."/>
            <person name="Lin J."/>
            <person name="Wang M."/>
            <person name="Pangilinan J."/>
            <person name="Lipzen A."/>
            <person name="Lesage-Meessen L."/>
            <person name="Navarro D."/>
            <person name="Riley R."/>
            <person name="Grigoriev I.V."/>
            <person name="Zhou S."/>
            <person name="Raouche S."/>
            <person name="Rosso M.N."/>
        </authorList>
    </citation>
    <scope>NUCLEOTIDE SEQUENCE [LARGE SCALE GENOMIC DNA]</scope>
    <source>
        <strain evidence="1 2">BRFM 1820</strain>
    </source>
</reference>
<keyword evidence="2" id="KW-1185">Reference proteome</keyword>
<dbReference type="AlphaFoldDB" id="A0A371DQZ7"/>
<sequence>MSSVHPHDVFHASFHTPAPPLPRRFVTVGCDGFSSWPGVPDAFEGDRVWDESRVGNTRMLKRHVSSGCRRGVARHDHLGRITLCLILGGEVPRSRMGLSSRLVDLDLETIRSLLHTRPHTPFGLSFRWFSALLNLPERRTSLAQFSLISSERPRLQLSKKQQPSGVGTCLALRRLAACPCSSVSSPFMGPDSAPLSRVRGQ</sequence>
<protein>
    <submittedName>
        <fullName evidence="1">Uncharacterized protein</fullName>
    </submittedName>
</protein>
<dbReference type="Proteomes" id="UP000256964">
    <property type="component" value="Unassembled WGS sequence"/>
</dbReference>
<dbReference type="EMBL" id="KZ857383">
    <property type="protein sequence ID" value="RDX54959.1"/>
    <property type="molecule type" value="Genomic_DNA"/>
</dbReference>
<evidence type="ECO:0000313" key="2">
    <source>
        <dbReference type="Proteomes" id="UP000256964"/>
    </source>
</evidence>
<gene>
    <name evidence="1" type="ORF">OH76DRAFT_853566</name>
</gene>
<accession>A0A371DQZ7</accession>
<name>A0A371DQZ7_9APHY</name>